<evidence type="ECO:0000256" key="1">
    <source>
        <dbReference type="SAM" id="Phobius"/>
    </source>
</evidence>
<dbReference type="EMBL" id="BART01010697">
    <property type="protein sequence ID" value="GAG89923.1"/>
    <property type="molecule type" value="Genomic_DNA"/>
</dbReference>
<keyword evidence="1" id="KW-1133">Transmembrane helix</keyword>
<keyword evidence="1" id="KW-0472">Membrane</keyword>
<proteinExistence type="predicted"/>
<dbReference type="GO" id="GO:0003824">
    <property type="term" value="F:catalytic activity"/>
    <property type="evidence" value="ECO:0007669"/>
    <property type="project" value="UniProtKB-ARBA"/>
</dbReference>
<sequence length="263" mass="29925">MSNQDLILYELRGRIAIITINRPEKAHSFNGDMLKSLHAKLIKADEDEKVRCILIKSTGQKFFSAGYDLKEIQGDPKNVAIIQKWGRKVNETMILMKKPIITQIQGIAVGFGVMLILASDLKVFADRPIDDLYLRLPELAISAFPQTGATLLPLMAFGFNYAKNVLYTADKIGLKELKNINFPTRIFPFDKLDAETVAFAKEISKYQPKFSIFLKSMLTIMEKSRIKSYFDLEDECGKVAYDNSIKGLKDIDDFIKELHQKFT</sequence>
<accession>X1C0D5</accession>
<dbReference type="InterPro" id="IPR001753">
    <property type="entry name" value="Enoyl-CoA_hydra/iso"/>
</dbReference>
<organism evidence="2">
    <name type="scientific">marine sediment metagenome</name>
    <dbReference type="NCBI Taxonomy" id="412755"/>
    <lineage>
        <taxon>unclassified sequences</taxon>
        <taxon>metagenomes</taxon>
        <taxon>ecological metagenomes</taxon>
    </lineage>
</organism>
<dbReference type="InterPro" id="IPR029045">
    <property type="entry name" value="ClpP/crotonase-like_dom_sf"/>
</dbReference>
<gene>
    <name evidence="2" type="ORF">S01H4_23130</name>
</gene>
<keyword evidence="1" id="KW-0812">Transmembrane</keyword>
<dbReference type="CDD" id="cd06558">
    <property type="entry name" value="crotonase-like"/>
    <property type="match status" value="1"/>
</dbReference>
<evidence type="ECO:0008006" key="3">
    <source>
        <dbReference type="Google" id="ProtNLM"/>
    </source>
</evidence>
<evidence type="ECO:0000313" key="2">
    <source>
        <dbReference type="EMBL" id="GAG89923.1"/>
    </source>
</evidence>
<dbReference type="Gene3D" id="3.90.226.10">
    <property type="entry name" value="2-enoyl-CoA Hydratase, Chain A, domain 1"/>
    <property type="match status" value="1"/>
</dbReference>
<dbReference type="SUPFAM" id="SSF52096">
    <property type="entry name" value="ClpP/crotonase"/>
    <property type="match status" value="1"/>
</dbReference>
<dbReference type="PANTHER" id="PTHR11941:SF54">
    <property type="entry name" value="ENOYL-COA HYDRATASE, MITOCHONDRIAL"/>
    <property type="match status" value="1"/>
</dbReference>
<dbReference type="GO" id="GO:0006635">
    <property type="term" value="P:fatty acid beta-oxidation"/>
    <property type="evidence" value="ECO:0007669"/>
    <property type="project" value="TreeGrafter"/>
</dbReference>
<protein>
    <recommendedName>
        <fullName evidence="3">Enoyl-CoA hydratase/isomerase family protein</fullName>
    </recommendedName>
</protein>
<name>X1C0D5_9ZZZZ</name>
<feature type="transmembrane region" description="Helical" evidence="1">
    <location>
        <begin position="100"/>
        <end position="119"/>
    </location>
</feature>
<dbReference type="AlphaFoldDB" id="X1C0D5"/>
<comment type="caution">
    <text evidence="2">The sequence shown here is derived from an EMBL/GenBank/DDBJ whole genome shotgun (WGS) entry which is preliminary data.</text>
</comment>
<dbReference type="Pfam" id="PF00378">
    <property type="entry name" value="ECH_1"/>
    <property type="match status" value="1"/>
</dbReference>
<reference evidence="2" key="1">
    <citation type="journal article" date="2014" name="Front. Microbiol.">
        <title>High frequency of phylogenetically diverse reductive dehalogenase-homologous genes in deep subseafloor sedimentary metagenomes.</title>
        <authorList>
            <person name="Kawai M."/>
            <person name="Futagami T."/>
            <person name="Toyoda A."/>
            <person name="Takaki Y."/>
            <person name="Nishi S."/>
            <person name="Hori S."/>
            <person name="Arai W."/>
            <person name="Tsubouchi T."/>
            <person name="Morono Y."/>
            <person name="Uchiyama I."/>
            <person name="Ito T."/>
            <person name="Fujiyama A."/>
            <person name="Inagaki F."/>
            <person name="Takami H."/>
        </authorList>
    </citation>
    <scope>NUCLEOTIDE SEQUENCE</scope>
    <source>
        <strain evidence="2">Expedition CK06-06</strain>
    </source>
</reference>
<dbReference type="PANTHER" id="PTHR11941">
    <property type="entry name" value="ENOYL-COA HYDRATASE-RELATED"/>
    <property type="match status" value="1"/>
</dbReference>
<feature type="transmembrane region" description="Helical" evidence="1">
    <location>
        <begin position="139"/>
        <end position="162"/>
    </location>
</feature>